<organism evidence="1 2">
    <name type="scientific">Cetraspora pellucida</name>
    <dbReference type="NCBI Taxonomy" id="1433469"/>
    <lineage>
        <taxon>Eukaryota</taxon>
        <taxon>Fungi</taxon>
        <taxon>Fungi incertae sedis</taxon>
        <taxon>Mucoromycota</taxon>
        <taxon>Glomeromycotina</taxon>
        <taxon>Glomeromycetes</taxon>
        <taxon>Diversisporales</taxon>
        <taxon>Gigasporaceae</taxon>
        <taxon>Cetraspora</taxon>
    </lineage>
</organism>
<comment type="caution">
    <text evidence="1">The sequence shown here is derived from an EMBL/GenBank/DDBJ whole genome shotgun (WGS) entry which is preliminary data.</text>
</comment>
<dbReference type="EMBL" id="CAJVPW010039380">
    <property type="protein sequence ID" value="CAG8743998.1"/>
    <property type="molecule type" value="Genomic_DNA"/>
</dbReference>
<sequence>MKELDLSLGEDIPHSVYISPAVINRTPVCGGLTIENKKEIIIDEPFSKEQESQTELAGEKIANLISEKNKVRLLARKAQVLRAEKEKLLATIRELEQDDNLSQQTI</sequence>
<name>A0ACA9QBH2_9GLOM</name>
<gene>
    <name evidence="1" type="ORF">SPELUC_LOCUS14005</name>
</gene>
<protein>
    <submittedName>
        <fullName evidence="1">1614_t:CDS:1</fullName>
    </submittedName>
</protein>
<dbReference type="Proteomes" id="UP000789366">
    <property type="component" value="Unassembled WGS sequence"/>
</dbReference>
<feature type="non-terminal residue" evidence="1">
    <location>
        <position position="106"/>
    </location>
</feature>
<evidence type="ECO:0000313" key="1">
    <source>
        <dbReference type="EMBL" id="CAG8743998.1"/>
    </source>
</evidence>
<proteinExistence type="predicted"/>
<evidence type="ECO:0000313" key="2">
    <source>
        <dbReference type="Proteomes" id="UP000789366"/>
    </source>
</evidence>
<accession>A0ACA9QBH2</accession>
<reference evidence="1" key="1">
    <citation type="submission" date="2021-06" db="EMBL/GenBank/DDBJ databases">
        <authorList>
            <person name="Kallberg Y."/>
            <person name="Tangrot J."/>
            <person name="Rosling A."/>
        </authorList>
    </citation>
    <scope>NUCLEOTIDE SEQUENCE</scope>
    <source>
        <strain evidence="1">28 12/20/2015</strain>
    </source>
</reference>
<keyword evidence="2" id="KW-1185">Reference proteome</keyword>